<dbReference type="GO" id="GO:0005524">
    <property type="term" value="F:ATP binding"/>
    <property type="evidence" value="ECO:0007669"/>
    <property type="project" value="InterPro"/>
</dbReference>
<accession>X1A4X1</accession>
<dbReference type="GO" id="GO:0006260">
    <property type="term" value="P:DNA replication"/>
    <property type="evidence" value="ECO:0007669"/>
    <property type="project" value="InterPro"/>
</dbReference>
<protein>
    <recommendedName>
        <fullName evidence="2">SF4 helicase domain-containing protein</fullName>
    </recommendedName>
</protein>
<organism evidence="3">
    <name type="scientific">marine sediment metagenome</name>
    <dbReference type="NCBI Taxonomy" id="412755"/>
    <lineage>
        <taxon>unclassified sequences</taxon>
        <taxon>metagenomes</taxon>
        <taxon>ecological metagenomes</taxon>
    </lineage>
</organism>
<dbReference type="InterPro" id="IPR007694">
    <property type="entry name" value="DNA_helicase_DnaB-like_C"/>
</dbReference>
<gene>
    <name evidence="3" type="ORF">S01H4_23271</name>
</gene>
<dbReference type="InterPro" id="IPR027417">
    <property type="entry name" value="P-loop_NTPase"/>
</dbReference>
<proteinExistence type="predicted"/>
<evidence type="ECO:0000256" key="1">
    <source>
        <dbReference type="SAM" id="MobiDB-lite"/>
    </source>
</evidence>
<reference evidence="3" key="1">
    <citation type="journal article" date="2014" name="Front. Microbiol.">
        <title>High frequency of phylogenetically diverse reductive dehalogenase-homologous genes in deep subseafloor sedimentary metagenomes.</title>
        <authorList>
            <person name="Kawai M."/>
            <person name="Futagami T."/>
            <person name="Toyoda A."/>
            <person name="Takaki Y."/>
            <person name="Nishi S."/>
            <person name="Hori S."/>
            <person name="Arai W."/>
            <person name="Tsubouchi T."/>
            <person name="Morono Y."/>
            <person name="Uchiyama I."/>
            <person name="Ito T."/>
            <person name="Fujiyama A."/>
            <person name="Inagaki F."/>
            <person name="Takami H."/>
        </authorList>
    </citation>
    <scope>NUCLEOTIDE SEQUENCE</scope>
    <source>
        <strain evidence="3">Expedition CK06-06</strain>
    </source>
</reference>
<feature type="region of interest" description="Disordered" evidence="1">
    <location>
        <begin position="59"/>
        <end position="106"/>
    </location>
</feature>
<dbReference type="Pfam" id="PF03796">
    <property type="entry name" value="DnaB_C"/>
    <property type="match status" value="1"/>
</dbReference>
<dbReference type="EMBL" id="BART01010773">
    <property type="protein sequence ID" value="GAG76804.1"/>
    <property type="molecule type" value="Genomic_DNA"/>
</dbReference>
<comment type="caution">
    <text evidence="3">The sequence shown here is derived from an EMBL/GenBank/DDBJ whole genome shotgun (WGS) entry which is preliminary data.</text>
</comment>
<evidence type="ECO:0000313" key="3">
    <source>
        <dbReference type="EMBL" id="GAG76804.1"/>
    </source>
</evidence>
<evidence type="ECO:0000259" key="2">
    <source>
        <dbReference type="Pfam" id="PF03796"/>
    </source>
</evidence>
<dbReference type="AlphaFoldDB" id="X1A4X1"/>
<name>X1A4X1_9ZZZZ</name>
<sequence>MLYRDEYYCSQCNAGKPCDQSHEGIATLLIRKQRKGPIGQTDLVWVSKYTTFRDMVVGSGREGLDDGGGRKVTPPQEPEIAEEPQMGFGYKTGDGTRKGFPNKPGG</sequence>
<feature type="domain" description="SF4 helicase" evidence="2">
    <location>
        <begin position="1"/>
        <end position="54"/>
    </location>
</feature>
<dbReference type="GO" id="GO:0003678">
    <property type="term" value="F:DNA helicase activity"/>
    <property type="evidence" value="ECO:0007669"/>
    <property type="project" value="InterPro"/>
</dbReference>
<dbReference type="Gene3D" id="3.40.50.300">
    <property type="entry name" value="P-loop containing nucleotide triphosphate hydrolases"/>
    <property type="match status" value="1"/>
</dbReference>